<feature type="compositionally biased region" description="Polar residues" evidence="1">
    <location>
        <begin position="403"/>
        <end position="414"/>
    </location>
</feature>
<feature type="compositionally biased region" description="Acidic residues" evidence="1">
    <location>
        <begin position="509"/>
        <end position="519"/>
    </location>
</feature>
<feature type="compositionally biased region" description="Polar residues" evidence="1">
    <location>
        <begin position="103"/>
        <end position="114"/>
    </location>
</feature>
<dbReference type="GeneID" id="27331688"/>
<evidence type="ECO:0000259" key="2">
    <source>
        <dbReference type="Pfam" id="PF20994"/>
    </source>
</evidence>
<organism evidence="3 4">
    <name type="scientific">Exophiala spinifera</name>
    <dbReference type="NCBI Taxonomy" id="91928"/>
    <lineage>
        <taxon>Eukaryota</taxon>
        <taxon>Fungi</taxon>
        <taxon>Dikarya</taxon>
        <taxon>Ascomycota</taxon>
        <taxon>Pezizomycotina</taxon>
        <taxon>Eurotiomycetes</taxon>
        <taxon>Chaetothyriomycetidae</taxon>
        <taxon>Chaetothyriales</taxon>
        <taxon>Herpotrichiellaceae</taxon>
        <taxon>Exophiala</taxon>
    </lineage>
</organism>
<feature type="compositionally biased region" description="Basic residues" evidence="1">
    <location>
        <begin position="355"/>
        <end position="378"/>
    </location>
</feature>
<evidence type="ECO:0000313" key="4">
    <source>
        <dbReference type="Proteomes" id="UP000053328"/>
    </source>
</evidence>
<dbReference type="HOGENOM" id="CLU_029134_0_0_1"/>
<dbReference type="STRING" id="91928.A0A0D1YQ97"/>
<evidence type="ECO:0000256" key="1">
    <source>
        <dbReference type="SAM" id="MobiDB-lite"/>
    </source>
</evidence>
<proteinExistence type="predicted"/>
<dbReference type="AlphaFoldDB" id="A0A0D1YQ97"/>
<name>A0A0D1YQ97_9EURO</name>
<dbReference type="VEuPathDB" id="FungiDB:PV08_04605"/>
<dbReference type="Pfam" id="PF20994">
    <property type="entry name" value="CENPU"/>
    <property type="match status" value="1"/>
</dbReference>
<feature type="domain" description="Inner kinetochore subunit AME1" evidence="2">
    <location>
        <begin position="534"/>
        <end position="708"/>
    </location>
</feature>
<feature type="region of interest" description="Disordered" evidence="1">
    <location>
        <begin position="324"/>
        <end position="525"/>
    </location>
</feature>
<feature type="region of interest" description="Disordered" evidence="1">
    <location>
        <begin position="286"/>
        <end position="305"/>
    </location>
</feature>
<sequence>MSSTTRQDRALMRQRGAGARNIAKADFSLDFGFNNDRQERQQMRQRGAASRKIDNVDFGLSFPNSARSRRSTTRTPQSRQSASRQPSVTPARTSRRSREPSTAPASRQTPSGTEWQRGPASASSEHSSKRRRISQATETPAQETSTPTLGATRSTTRRQTRNMTFPIAEDRGVHEPPEAVRGEVLVPRPRSVSPLFVPRRDAEKENDAPDLAVSAKTSNSNASRRTSRRRTRPSILLEGNTDSTPVVLEEPGRDSPAIEAGTVSTYAEGVDTEQLSVERSLISSATGADLDPALPAEEDDVSTQQLEGSHIELDVADISNADYAIPRPQGTKDAAQETTESHSQDDHAPILPAKKAGRKRRSLNLVRKKRPSTTRSHRLTQADQNLTFNKPSHVGISMPPSTPSLFAQPSPNTSRTHREVPTLDETPASPRRNLAHQEAAEEEEDNTYAPESSVEPETPAPLRRGPRKERKQSSQTQDQDRPQQQKNTKPTFPILTHRLINTSKLPTISEEEEADDDPGEKDGLVGTTSISADRSRVNAVDVLAQICRETIENMIERLSSDRDRSSKLLKTKRSALEAFGRDLDDELFDMSEALENRISLEARVRKSRRDKAALQAEWLEVRKERERIALKCDAVRKRNWESEAEARRKWHLSEAARRAELELDQNTPDGEDDDMEFMLRSVVNEVSCISDRGGTLERVRSFNAQLESLATFLERGG</sequence>
<accession>A0A0D1YQ97</accession>
<dbReference type="EMBL" id="KN847494">
    <property type="protein sequence ID" value="KIW17411.1"/>
    <property type="molecule type" value="Genomic_DNA"/>
</dbReference>
<feature type="compositionally biased region" description="Basic and acidic residues" evidence="1">
    <location>
        <begin position="168"/>
        <end position="181"/>
    </location>
</feature>
<feature type="compositionally biased region" description="Basic and acidic residues" evidence="1">
    <location>
        <begin position="198"/>
        <end position="207"/>
    </location>
</feature>
<protein>
    <recommendedName>
        <fullName evidence="2">Inner kinetochore subunit AME1 domain-containing protein</fullName>
    </recommendedName>
</protein>
<dbReference type="InterPro" id="IPR048743">
    <property type="entry name" value="AME1"/>
</dbReference>
<dbReference type="RefSeq" id="XP_016237627.1">
    <property type="nucleotide sequence ID" value="XM_016378950.1"/>
</dbReference>
<keyword evidence="4" id="KW-1185">Reference proteome</keyword>
<dbReference type="Proteomes" id="UP000053328">
    <property type="component" value="Unassembled WGS sequence"/>
</dbReference>
<evidence type="ECO:0000313" key="3">
    <source>
        <dbReference type="EMBL" id="KIW17411.1"/>
    </source>
</evidence>
<reference evidence="3 4" key="1">
    <citation type="submission" date="2015-01" db="EMBL/GenBank/DDBJ databases">
        <title>The Genome Sequence of Exophiala spinifera CBS89968.</title>
        <authorList>
            <consortium name="The Broad Institute Genomics Platform"/>
            <person name="Cuomo C."/>
            <person name="de Hoog S."/>
            <person name="Gorbushina A."/>
            <person name="Stielow B."/>
            <person name="Teixiera M."/>
            <person name="Abouelleil A."/>
            <person name="Chapman S.B."/>
            <person name="Priest M."/>
            <person name="Young S.K."/>
            <person name="Wortman J."/>
            <person name="Nusbaum C."/>
            <person name="Birren B."/>
        </authorList>
    </citation>
    <scope>NUCLEOTIDE SEQUENCE [LARGE SCALE GENOMIC DNA]</scope>
    <source>
        <strain evidence="3 4">CBS 89968</strain>
    </source>
</reference>
<dbReference type="OrthoDB" id="5377952at2759"/>
<feature type="region of interest" description="Disordered" evidence="1">
    <location>
        <begin position="1"/>
        <end position="239"/>
    </location>
</feature>
<feature type="compositionally biased region" description="Basic and acidic residues" evidence="1">
    <location>
        <begin position="1"/>
        <end position="11"/>
    </location>
</feature>
<feature type="compositionally biased region" description="Low complexity" evidence="1">
    <location>
        <begin position="73"/>
        <end position="87"/>
    </location>
</feature>
<feature type="compositionally biased region" description="Polar residues" evidence="1">
    <location>
        <begin position="134"/>
        <end position="154"/>
    </location>
</feature>
<feature type="compositionally biased region" description="Basic and acidic residues" evidence="1">
    <location>
        <begin position="339"/>
        <end position="348"/>
    </location>
</feature>
<gene>
    <name evidence="3" type="ORF">PV08_04605</name>
</gene>
<feature type="compositionally biased region" description="Polar residues" evidence="1">
    <location>
        <begin position="379"/>
        <end position="390"/>
    </location>
</feature>